<dbReference type="InterPro" id="IPR013783">
    <property type="entry name" value="Ig-like_fold"/>
</dbReference>
<dbReference type="EMBL" id="AUXX01000017">
    <property type="protein sequence ID" value="KZN66401.1"/>
    <property type="molecule type" value="Genomic_DNA"/>
</dbReference>
<evidence type="ECO:0000313" key="2">
    <source>
        <dbReference type="EMBL" id="KZN66401.1"/>
    </source>
</evidence>
<evidence type="ECO:0000313" key="3">
    <source>
        <dbReference type="Proteomes" id="UP000076661"/>
    </source>
</evidence>
<dbReference type="RefSeq" id="WP_063381406.1">
    <property type="nucleotide sequence ID" value="NZ_AUXX01000017.1"/>
</dbReference>
<comment type="caution">
    <text evidence="2">The sequence shown here is derived from an EMBL/GenBank/DDBJ whole genome shotgun (WGS) entry which is preliminary data.</text>
</comment>
<keyword evidence="1" id="KW-0732">Signal</keyword>
<feature type="chain" id="PRO_5007832060" description="Fibronectin type-III domain-containing protein" evidence="1">
    <location>
        <begin position="19"/>
        <end position="452"/>
    </location>
</feature>
<evidence type="ECO:0008006" key="4">
    <source>
        <dbReference type="Google" id="ProtNLM"/>
    </source>
</evidence>
<dbReference type="Proteomes" id="UP000076661">
    <property type="component" value="Unassembled WGS sequence"/>
</dbReference>
<dbReference type="AlphaFoldDB" id="A0A162B4D8"/>
<accession>A0A162B4D8</accession>
<dbReference type="PATRIC" id="fig|1365257.3.peg.2740"/>
<evidence type="ECO:0000256" key="1">
    <source>
        <dbReference type="SAM" id="SignalP"/>
    </source>
</evidence>
<sequence length="452" mass="48740">MRYLFTFLLLVLSSKASADQRSFEQAYAPIVVGNVKRFVPIEVLPSISRLVAIKETDNGYLIEWDEADGASFYYVEQLVNGVWQQVGNDVTGLSMAISGKSSNQFRVVACGRHGCSKQAVNQNVIANGDLQLSQFSLSKPEVTRGQGVVLSWKVHNASNVKIVGSNGSIYKNLAPSGSINILPSAFTNYTLITSGFGQTQSASQGVVVTEVRDKIQTPVTNYIEPLRNMGYDVIARSLLALPQGVMFSTHDEKVALVNKSGVVLWEKQLEGVAANMGNYDADTNKVFISVSKLDGAGQTCALDLNNAQNYSCLDTASSAISRPVVIELAPNSNSESSMPVKLVASVDMSGNLYVMDKQSLQLTHAVTKLPTQVTKQGVTANIAAVPNTSDLILRVSEREYASISITEAQTGCSGFLSCSQSLFSLFSDNSAADEQAAPKLKVTVNWIKEHKE</sequence>
<proteinExistence type="predicted"/>
<reference evidence="2 3" key="1">
    <citation type="submission" date="2013-07" db="EMBL/GenBank/DDBJ databases">
        <title>Comparative Genomic and Metabolomic Analysis of Twelve Strains of Pseudoalteromonas luteoviolacea.</title>
        <authorList>
            <person name="Vynne N.G."/>
            <person name="Mansson M."/>
            <person name="Gram L."/>
        </authorList>
    </citation>
    <scope>NUCLEOTIDE SEQUENCE [LARGE SCALE GENOMIC DNA]</scope>
    <source>
        <strain evidence="2 3">S4060-1</strain>
    </source>
</reference>
<gene>
    <name evidence="2" type="ORF">N478_20260</name>
</gene>
<dbReference type="Gene3D" id="2.60.40.10">
    <property type="entry name" value="Immunoglobulins"/>
    <property type="match status" value="1"/>
</dbReference>
<protein>
    <recommendedName>
        <fullName evidence="4">Fibronectin type-III domain-containing protein</fullName>
    </recommendedName>
</protein>
<name>A0A162B4D8_9GAMM</name>
<feature type="signal peptide" evidence="1">
    <location>
        <begin position="1"/>
        <end position="18"/>
    </location>
</feature>
<organism evidence="2 3">
    <name type="scientific">Pseudoalteromonas luteoviolacea S4060-1</name>
    <dbReference type="NCBI Taxonomy" id="1365257"/>
    <lineage>
        <taxon>Bacteria</taxon>
        <taxon>Pseudomonadati</taxon>
        <taxon>Pseudomonadota</taxon>
        <taxon>Gammaproteobacteria</taxon>
        <taxon>Alteromonadales</taxon>
        <taxon>Pseudoalteromonadaceae</taxon>
        <taxon>Pseudoalteromonas</taxon>
    </lineage>
</organism>